<evidence type="ECO:0000313" key="2">
    <source>
        <dbReference type="Proteomes" id="UP000748067"/>
    </source>
</evidence>
<gene>
    <name evidence="1" type="ORF">PSAN_41480</name>
</gene>
<accession>A0ABQ6ZS74</accession>
<evidence type="ECO:0000313" key="1">
    <source>
        <dbReference type="EMBL" id="KAF2407220.1"/>
    </source>
</evidence>
<proteinExistence type="predicted"/>
<keyword evidence="2" id="KW-1185">Reference proteome</keyword>
<dbReference type="EMBL" id="JXDI01000002">
    <property type="protein sequence ID" value="KAF2407220.1"/>
    <property type="molecule type" value="Genomic_DNA"/>
</dbReference>
<name>A0ABQ6ZS74_9PSED</name>
<comment type="caution">
    <text evidence="1">The sequence shown here is derived from an EMBL/GenBank/DDBJ whole genome shotgun (WGS) entry which is preliminary data.</text>
</comment>
<sequence>MHGFEAGSRINTDVLDSQQRLAQQRYPILMAQLNLLASTGNLNDGRLRGAVACWTAKQRGRSLQPAQQSFVIISIDSSLTKPAF</sequence>
<protein>
    <submittedName>
        <fullName evidence="1">Uncharacterized protein</fullName>
    </submittedName>
</protein>
<dbReference type="RefSeq" id="WP_232000058.1">
    <property type="nucleotide sequence ID" value="NZ_JBJGXR010000046.1"/>
</dbReference>
<organism evidence="1 2">
    <name type="scientific">Pseudomonas antarctica</name>
    <dbReference type="NCBI Taxonomy" id="219572"/>
    <lineage>
        <taxon>Bacteria</taxon>
        <taxon>Pseudomonadati</taxon>
        <taxon>Pseudomonadota</taxon>
        <taxon>Gammaproteobacteria</taxon>
        <taxon>Pseudomonadales</taxon>
        <taxon>Pseudomonadaceae</taxon>
        <taxon>Pseudomonas</taxon>
    </lineage>
</organism>
<dbReference type="Proteomes" id="UP000748067">
    <property type="component" value="Unassembled WGS sequence"/>
</dbReference>
<reference evidence="1 2" key="1">
    <citation type="submission" date="2015-01" db="EMBL/GenBank/DDBJ databases">
        <title>Genome Sequence of Pseudomonas antarctica CMS 35.</title>
        <authorList>
            <person name="Voget S."/>
            <person name="Chow J."/>
            <person name="Daniel R."/>
            <person name="Streit W."/>
        </authorList>
    </citation>
    <scope>NUCLEOTIDE SEQUENCE [LARGE SCALE GENOMIC DNA]</scope>
    <source>
        <strain evidence="1 2">CMS 35</strain>
    </source>
</reference>